<evidence type="ECO:0000259" key="7">
    <source>
        <dbReference type="Pfam" id="PF02687"/>
    </source>
</evidence>
<keyword evidence="4 6" id="KW-1133">Transmembrane helix</keyword>
<dbReference type="EMBL" id="LT629736">
    <property type="protein sequence ID" value="SDT26936.1"/>
    <property type="molecule type" value="Genomic_DNA"/>
</dbReference>
<gene>
    <name evidence="9" type="ORF">SAMN05216421_3328</name>
</gene>
<dbReference type="InterPro" id="IPR038766">
    <property type="entry name" value="Membrane_comp_ABC_pdt"/>
</dbReference>
<dbReference type="STRING" id="487184.SAMN05216421_3328"/>
<reference evidence="10" key="1">
    <citation type="submission" date="2016-10" db="EMBL/GenBank/DDBJ databases">
        <authorList>
            <person name="Varghese N."/>
            <person name="Submissions S."/>
        </authorList>
    </citation>
    <scope>NUCLEOTIDE SEQUENCE [LARGE SCALE GENOMIC DNA]</scope>
    <source>
        <strain evidence="10">NRRL B-51270</strain>
    </source>
</reference>
<evidence type="ECO:0000256" key="3">
    <source>
        <dbReference type="ARBA" id="ARBA00022692"/>
    </source>
</evidence>
<feature type="domain" description="MacB-like periplasmic core" evidence="8">
    <location>
        <begin position="468"/>
        <end position="661"/>
    </location>
</feature>
<dbReference type="Pfam" id="PF02687">
    <property type="entry name" value="FtsX"/>
    <property type="match status" value="2"/>
</dbReference>
<dbReference type="PANTHER" id="PTHR30287">
    <property type="entry name" value="MEMBRANE COMPONENT OF PREDICTED ABC SUPERFAMILY METABOLITE UPTAKE TRANSPORTER"/>
    <property type="match status" value="1"/>
</dbReference>
<evidence type="ECO:0000256" key="6">
    <source>
        <dbReference type="SAM" id="Phobius"/>
    </source>
</evidence>
<evidence type="ECO:0000313" key="9">
    <source>
        <dbReference type="EMBL" id="SDT26936.1"/>
    </source>
</evidence>
<feature type="transmembrane region" description="Helical" evidence="6">
    <location>
        <begin position="417"/>
        <end position="442"/>
    </location>
</feature>
<feature type="transmembrane region" description="Helical" evidence="6">
    <location>
        <begin position="786"/>
        <end position="808"/>
    </location>
</feature>
<evidence type="ECO:0000256" key="1">
    <source>
        <dbReference type="ARBA" id="ARBA00004651"/>
    </source>
</evidence>
<evidence type="ECO:0000313" key="10">
    <source>
        <dbReference type="Proteomes" id="UP000243207"/>
    </source>
</evidence>
<evidence type="ECO:0000256" key="5">
    <source>
        <dbReference type="ARBA" id="ARBA00023136"/>
    </source>
</evidence>
<feature type="transmembrane region" description="Helical" evidence="6">
    <location>
        <begin position="463"/>
        <end position="483"/>
    </location>
</feature>
<accession>A0A1H1Z183</accession>
<dbReference type="AlphaFoldDB" id="A0A1H1Z183"/>
<feature type="transmembrane region" description="Helical" evidence="6">
    <location>
        <begin position="289"/>
        <end position="316"/>
    </location>
</feature>
<dbReference type="RefSeq" id="WP_093397126.1">
    <property type="nucleotide sequence ID" value="NZ_LT629736.1"/>
</dbReference>
<keyword evidence="10" id="KW-1185">Reference proteome</keyword>
<sequence length="823" mass="88284">MIRRTGWVIVTLLSHWRRHPLQLGCLIVGLWLATALWSGVQALNQQARDSYDRAAQLFGGQAGQVLASADGQTFDQSRYVTLRRLGWPVSPVLQGSLAVSLAGQAGSVESVQLVGIDPLTLPPDSSLTRSSETADVTAFIVAPGQTWMAGDTLTRFGVRDGDVLMSAEGRRLPPVRRRDELPPGVAMVDIGRAQQLLGLPGHVSQLLVAEQFAAQQPAIPDTLALRWDRREEADLQRLTDSFHLNLTALALLAFLVGLFIVQAAAGLAMQQRRRLIQTLRACGASAGELLIALTFELVSLALIAGSLGMLTGYLLAGALVGDLVASLQGLYGAEVSAQLNASWSWWLSGLAMSLAGTLVATGGHALAALRQSLVPSRQAPGWMQAQRRMLRTLSTVSLVLLALAAGLWVAADGLVAGFALLGCILLAATLALPMLLAVLLGIGRRLARGPVSQWFWADGQQQLSRLSLALMALLLALAANIGVGGMTEGFRRTFTDWLDQRLAADVYVRPEGERQAQDILDWLQLRADVDDVLPSWQVDSSVDGWPTEISGVIEHPLYAQTWPLLEARADAWRRLQSGEGALVSEQLANRADLALGDTLELDTPAGAWSLELVGIYPDYGNPRGQALVAAREFLPRWPEVPVSSIGILGDSDPAALAQAIEAQFDVRRVADQASLKTYSSRVFEQTFAATAALSTLTLGVAALALFSTLLGLADTRLVQLAPLWAMGLRPAQLGLLSLAQLAVLAALTCLLAIPLGLVLSWCLVAVVNVQAFGWRLPWHWFPGQWLQLVGLAMVAVLLAASLPVARIARARPDNLLRQFVHEG</sequence>
<proteinExistence type="predicted"/>
<keyword evidence="3 6" id="KW-0812">Transmembrane</keyword>
<dbReference type="GO" id="GO:0005886">
    <property type="term" value="C:plasma membrane"/>
    <property type="evidence" value="ECO:0007669"/>
    <property type="project" value="UniProtKB-SubCell"/>
</dbReference>
<keyword evidence="2" id="KW-1003">Cell membrane</keyword>
<evidence type="ECO:0000256" key="2">
    <source>
        <dbReference type="ARBA" id="ARBA00022475"/>
    </source>
</evidence>
<dbReference type="InterPro" id="IPR003838">
    <property type="entry name" value="ABC3_permease_C"/>
</dbReference>
<feature type="transmembrane region" description="Helical" evidence="6">
    <location>
        <begin position="687"/>
        <end position="712"/>
    </location>
</feature>
<name>A0A1H1Z183_9GAMM</name>
<dbReference type="Pfam" id="PF12704">
    <property type="entry name" value="MacB_PCD"/>
    <property type="match status" value="1"/>
</dbReference>
<evidence type="ECO:0000259" key="8">
    <source>
        <dbReference type="Pfam" id="PF12704"/>
    </source>
</evidence>
<feature type="transmembrane region" description="Helical" evidence="6">
    <location>
        <begin position="390"/>
        <end position="411"/>
    </location>
</feature>
<dbReference type="InterPro" id="IPR025857">
    <property type="entry name" value="MacB_PCD"/>
</dbReference>
<feature type="domain" description="ABC3 transporter permease C-terminal" evidence="7">
    <location>
        <begin position="249"/>
        <end position="368"/>
    </location>
</feature>
<comment type="subcellular location">
    <subcellularLocation>
        <location evidence="1">Cell membrane</location>
        <topology evidence="1">Multi-pass membrane protein</topology>
    </subcellularLocation>
</comment>
<feature type="transmembrane region" description="Helical" evidence="6">
    <location>
        <begin position="733"/>
        <end position="766"/>
    </location>
</feature>
<feature type="domain" description="ABC3 transporter permease C-terminal" evidence="7">
    <location>
        <begin position="692"/>
        <end position="810"/>
    </location>
</feature>
<feature type="transmembrane region" description="Helical" evidence="6">
    <location>
        <begin position="345"/>
        <end position="369"/>
    </location>
</feature>
<feature type="transmembrane region" description="Helical" evidence="6">
    <location>
        <begin position="246"/>
        <end position="268"/>
    </location>
</feature>
<evidence type="ECO:0000256" key="4">
    <source>
        <dbReference type="ARBA" id="ARBA00022989"/>
    </source>
</evidence>
<keyword evidence="5 6" id="KW-0472">Membrane</keyword>
<dbReference type="OrthoDB" id="343744at2"/>
<feature type="transmembrane region" description="Helical" evidence="6">
    <location>
        <begin position="21"/>
        <end position="40"/>
    </location>
</feature>
<protein>
    <submittedName>
        <fullName evidence="9">Putative ABC transport system permease protein</fullName>
    </submittedName>
</protein>
<organism evidence="9 10">
    <name type="scientific">Halopseudomonas xinjiangensis</name>
    <dbReference type="NCBI Taxonomy" id="487184"/>
    <lineage>
        <taxon>Bacteria</taxon>
        <taxon>Pseudomonadati</taxon>
        <taxon>Pseudomonadota</taxon>
        <taxon>Gammaproteobacteria</taxon>
        <taxon>Pseudomonadales</taxon>
        <taxon>Pseudomonadaceae</taxon>
        <taxon>Halopseudomonas</taxon>
    </lineage>
</organism>
<dbReference type="Proteomes" id="UP000243207">
    <property type="component" value="Chromosome I"/>
</dbReference>
<dbReference type="PANTHER" id="PTHR30287:SF2">
    <property type="entry name" value="BLL1001 PROTEIN"/>
    <property type="match status" value="1"/>
</dbReference>